<accession>A0A7W8G7U0</accession>
<dbReference type="Pfam" id="PF07022">
    <property type="entry name" value="Phage_CI_repr"/>
    <property type="match status" value="1"/>
</dbReference>
<dbReference type="SMART" id="SM00530">
    <property type="entry name" value="HTH_XRE"/>
    <property type="match status" value="1"/>
</dbReference>
<dbReference type="EMBL" id="JACHFQ010000002">
    <property type="protein sequence ID" value="MBB5225463.1"/>
    <property type="molecule type" value="Genomic_DNA"/>
</dbReference>
<dbReference type="InterPro" id="IPR010744">
    <property type="entry name" value="Phage_CI_N"/>
</dbReference>
<comment type="caution">
    <text evidence="2">The sequence shown here is derived from an EMBL/GenBank/DDBJ whole genome shotgun (WGS) entry which is preliminary data.</text>
</comment>
<dbReference type="SUPFAM" id="SSF47413">
    <property type="entry name" value="lambda repressor-like DNA-binding domains"/>
    <property type="match status" value="1"/>
</dbReference>
<dbReference type="GO" id="GO:0045892">
    <property type="term" value="P:negative regulation of DNA-templated transcription"/>
    <property type="evidence" value="ECO:0007669"/>
    <property type="project" value="InterPro"/>
</dbReference>
<evidence type="ECO:0000313" key="2">
    <source>
        <dbReference type="EMBL" id="MBB5225463.1"/>
    </source>
</evidence>
<dbReference type="InterPro" id="IPR001387">
    <property type="entry name" value="Cro/C1-type_HTH"/>
</dbReference>
<proteinExistence type="predicted"/>
<feature type="domain" description="HTH cro/C1-type" evidence="1">
    <location>
        <begin position="16"/>
        <end position="64"/>
    </location>
</feature>
<reference evidence="2 3" key="1">
    <citation type="submission" date="2020-08" db="EMBL/GenBank/DDBJ databases">
        <title>Genomic Encyclopedia of Type Strains, Phase IV (KMG-IV): sequencing the most valuable type-strain genomes for metagenomic binning, comparative biology and taxonomic classification.</title>
        <authorList>
            <person name="Goeker M."/>
        </authorList>
    </citation>
    <scope>NUCLEOTIDE SEQUENCE [LARGE SCALE GENOMIC DNA]</scope>
    <source>
        <strain evidence="2 3">DSM 103462</strain>
    </source>
</reference>
<evidence type="ECO:0000313" key="3">
    <source>
        <dbReference type="Proteomes" id="UP000518887"/>
    </source>
</evidence>
<dbReference type="GO" id="GO:0003677">
    <property type="term" value="F:DNA binding"/>
    <property type="evidence" value="ECO:0007669"/>
    <property type="project" value="InterPro"/>
</dbReference>
<dbReference type="Proteomes" id="UP000518887">
    <property type="component" value="Unassembled WGS sequence"/>
</dbReference>
<dbReference type="InterPro" id="IPR010982">
    <property type="entry name" value="Lambda_DNA-bd_dom_sf"/>
</dbReference>
<gene>
    <name evidence="2" type="ORF">HNP76_000807</name>
</gene>
<dbReference type="RefSeq" id="WP_184657762.1">
    <property type="nucleotide sequence ID" value="NZ_CP031518.1"/>
</dbReference>
<protein>
    <submittedName>
        <fullName evidence="2">Transcriptional regulator with XRE-family HTH domain</fullName>
    </submittedName>
</protein>
<evidence type="ECO:0000259" key="1">
    <source>
        <dbReference type="PROSITE" id="PS50943"/>
    </source>
</evidence>
<dbReference type="CDD" id="cd00093">
    <property type="entry name" value="HTH_XRE"/>
    <property type="match status" value="1"/>
</dbReference>
<name>A0A7W8G7U0_9SPIR</name>
<keyword evidence="3" id="KW-1185">Reference proteome</keyword>
<dbReference type="AlphaFoldDB" id="A0A7W8G7U0"/>
<dbReference type="PROSITE" id="PS50943">
    <property type="entry name" value="HTH_CROC1"/>
    <property type="match status" value="1"/>
</dbReference>
<dbReference type="Gene3D" id="1.10.260.40">
    <property type="entry name" value="lambda repressor-like DNA-binding domains"/>
    <property type="match status" value="1"/>
</dbReference>
<organism evidence="2 3">
    <name type="scientific">Treponema ruminis</name>
    <dbReference type="NCBI Taxonomy" id="744515"/>
    <lineage>
        <taxon>Bacteria</taxon>
        <taxon>Pseudomonadati</taxon>
        <taxon>Spirochaetota</taxon>
        <taxon>Spirochaetia</taxon>
        <taxon>Spirochaetales</taxon>
        <taxon>Treponemataceae</taxon>
        <taxon>Treponema</taxon>
    </lineage>
</organism>
<sequence>MGNSFRENVKDELSFLGITAKELSQKAKIPYQTLENYLNSRATIPPADYACRIAKVLNTSVENLLGGEDNSNALAEDKKQEKHILTLISRLSPENKKAILQVLTTMVRGQT</sequence>